<feature type="domain" description="DUF4136" evidence="1">
    <location>
        <begin position="43"/>
        <end position="182"/>
    </location>
</feature>
<proteinExistence type="predicted"/>
<reference evidence="2" key="1">
    <citation type="submission" date="2020-01" db="EMBL/GenBank/DDBJ databases">
        <authorList>
            <person name="Meier V. D."/>
            <person name="Meier V D."/>
        </authorList>
    </citation>
    <scope>NUCLEOTIDE SEQUENCE</scope>
    <source>
        <strain evidence="2">HLG_WM_MAG_06</strain>
    </source>
</reference>
<sequence>MNRILLAFLALITLTFTTGCTISPKYKVSIDAITATNVAVAPSSYQIKALDEKKNSEGLLFQQHSAKLAQILQQKGYTPTNQGAQQYIYFDYGLDKVNEETQTYAEPNISFHMGWGHPFGGYYGRHPFYHDFYGGGYTTYRETRSYYNRYVTLLAKDQFNKELWRVDVSSVGESKNLRKIIPMLLEAATPYLGTNTTEPVQFVIKEQAKKQ</sequence>
<protein>
    <recommendedName>
        <fullName evidence="1">DUF4136 domain-containing protein</fullName>
    </recommendedName>
</protein>
<evidence type="ECO:0000259" key="1">
    <source>
        <dbReference type="Pfam" id="PF13590"/>
    </source>
</evidence>
<evidence type="ECO:0000313" key="2">
    <source>
        <dbReference type="EMBL" id="CAA6822828.1"/>
    </source>
</evidence>
<dbReference type="PROSITE" id="PS51257">
    <property type="entry name" value="PROKAR_LIPOPROTEIN"/>
    <property type="match status" value="1"/>
</dbReference>
<dbReference type="Gene3D" id="3.30.160.670">
    <property type="match status" value="1"/>
</dbReference>
<organism evidence="2">
    <name type="scientific">uncultured Sulfurovum sp</name>
    <dbReference type="NCBI Taxonomy" id="269237"/>
    <lineage>
        <taxon>Bacteria</taxon>
        <taxon>Pseudomonadati</taxon>
        <taxon>Campylobacterota</taxon>
        <taxon>Epsilonproteobacteria</taxon>
        <taxon>Campylobacterales</taxon>
        <taxon>Sulfurovaceae</taxon>
        <taxon>Sulfurovum</taxon>
        <taxon>environmental samples</taxon>
    </lineage>
</organism>
<dbReference type="Pfam" id="PF13590">
    <property type="entry name" value="DUF4136"/>
    <property type="match status" value="1"/>
</dbReference>
<dbReference type="EMBL" id="CACVAP010000104">
    <property type="protein sequence ID" value="CAA6822828.1"/>
    <property type="molecule type" value="Genomic_DNA"/>
</dbReference>
<gene>
    <name evidence="2" type="ORF">HELGO_WM66295</name>
</gene>
<accession>A0A6S6U3Q9</accession>
<name>A0A6S6U3Q9_9BACT</name>
<dbReference type="AlphaFoldDB" id="A0A6S6U3Q9"/>
<dbReference type="InterPro" id="IPR025411">
    <property type="entry name" value="DUF4136"/>
</dbReference>